<dbReference type="AlphaFoldDB" id="D7WAZ6"/>
<evidence type="ECO:0000259" key="1">
    <source>
        <dbReference type="Pfam" id="PF08044"/>
    </source>
</evidence>
<gene>
    <name evidence="3" type="ORF">HMPREF0291_10285</name>
</gene>
<dbReference type="InterPro" id="IPR012551">
    <property type="entry name" value="DUF1707_SHOCT-like"/>
</dbReference>
<organism evidence="3 4">
    <name type="scientific">Corynebacterium genitalium ATCC 33030</name>
    <dbReference type="NCBI Taxonomy" id="585529"/>
    <lineage>
        <taxon>Bacteria</taxon>
        <taxon>Bacillati</taxon>
        <taxon>Actinomycetota</taxon>
        <taxon>Actinomycetes</taxon>
        <taxon>Mycobacteriales</taxon>
        <taxon>Corynebacteriaceae</taxon>
        <taxon>Corynebacterium</taxon>
    </lineage>
</organism>
<feature type="domain" description="DUF1707" evidence="1">
    <location>
        <begin position="13"/>
        <end position="63"/>
    </location>
</feature>
<proteinExistence type="predicted"/>
<dbReference type="STRING" id="585529.HMPREF0291_10285"/>
<evidence type="ECO:0000259" key="2">
    <source>
        <dbReference type="Pfam" id="PF09922"/>
    </source>
</evidence>
<reference evidence="3" key="1">
    <citation type="submission" date="2010-06" db="EMBL/GenBank/DDBJ databases">
        <authorList>
            <person name="Muzny D."/>
            <person name="Qin X."/>
            <person name="Buhay C."/>
            <person name="Dugan-Rocha S."/>
            <person name="Ding Y."/>
            <person name="Chen G."/>
            <person name="Hawes A."/>
            <person name="Holder M."/>
            <person name="Jhangiani S."/>
            <person name="Johnson A."/>
            <person name="Khan Z."/>
            <person name="Li Z."/>
            <person name="Liu W."/>
            <person name="Liu X."/>
            <person name="Perez L."/>
            <person name="Shen H."/>
            <person name="Wang Q."/>
            <person name="Watt J."/>
            <person name="Xi L."/>
            <person name="Xin Y."/>
            <person name="Zhou J."/>
            <person name="Deng J."/>
            <person name="Jiang H."/>
            <person name="Liu Y."/>
            <person name="Qu J."/>
            <person name="Song X.-Z."/>
            <person name="Zhang L."/>
            <person name="Villasana D."/>
            <person name="Johnson A."/>
            <person name="Liu J."/>
            <person name="Liyanage D."/>
            <person name="Lorensuhewa L."/>
            <person name="Robinson T."/>
            <person name="Song A."/>
            <person name="Song B.-B."/>
            <person name="Dinh H."/>
            <person name="Thornton R."/>
            <person name="Coyle M."/>
            <person name="Francisco L."/>
            <person name="Jackson L."/>
            <person name="Javaid M."/>
            <person name="Korchina V."/>
            <person name="Kovar C."/>
            <person name="Mata R."/>
            <person name="Mathew T."/>
            <person name="Ngo R."/>
            <person name="Nguyen L."/>
            <person name="Nguyen N."/>
            <person name="Okwuonu G."/>
            <person name="Ongeri F."/>
            <person name="Pham C."/>
            <person name="Simmons D."/>
            <person name="Wilczek-Boney K."/>
            <person name="Hale W."/>
            <person name="Jakkamsetti A."/>
            <person name="Pham P."/>
            <person name="Ruth R."/>
            <person name="San Lucas F."/>
            <person name="Warren J."/>
            <person name="Zhang J."/>
            <person name="Zhao Z."/>
            <person name="Zhou C."/>
            <person name="Zhu D."/>
            <person name="Lee S."/>
            <person name="Bess C."/>
            <person name="Blankenburg K."/>
            <person name="Forbes L."/>
            <person name="Fu Q."/>
            <person name="Gubbala S."/>
            <person name="Hirani K."/>
            <person name="Jayaseelan J.C."/>
            <person name="Lara F."/>
            <person name="Munidasa M."/>
            <person name="Palculict T."/>
            <person name="Patil S."/>
            <person name="Pu L.-L."/>
            <person name="Saada N."/>
            <person name="Tang L."/>
            <person name="Weissenberger G."/>
            <person name="Zhu Y."/>
            <person name="Hemphill L."/>
            <person name="Shang Y."/>
            <person name="Youmans B."/>
            <person name="Ayvaz T."/>
            <person name="Ross M."/>
            <person name="Santibanez J."/>
            <person name="Aqrawi P."/>
            <person name="Gross S."/>
            <person name="Joshi V."/>
            <person name="Fowler G."/>
            <person name="Nazareth L."/>
            <person name="Reid J."/>
            <person name="Worley K."/>
            <person name="Petrosino J."/>
            <person name="Highlander S."/>
            <person name="Gibbs R."/>
        </authorList>
    </citation>
    <scope>NUCLEOTIDE SEQUENCE [LARGE SCALE GENOMIC DNA]</scope>
    <source>
        <strain evidence="3">ATCC 33030</strain>
    </source>
</reference>
<dbReference type="RefSeq" id="WP_005286794.1">
    <property type="nucleotide sequence ID" value="NZ_CM000961.1"/>
</dbReference>
<dbReference type="EMBL" id="ACLJ02000001">
    <property type="protein sequence ID" value="EFK55027.1"/>
    <property type="molecule type" value="Genomic_DNA"/>
</dbReference>
<dbReference type="Proteomes" id="UP000004208">
    <property type="component" value="Unassembled WGS sequence"/>
</dbReference>
<evidence type="ECO:0000313" key="4">
    <source>
        <dbReference type="Proteomes" id="UP000004208"/>
    </source>
</evidence>
<dbReference type="eggNOG" id="COG4758">
    <property type="taxonomic scope" value="Bacteria"/>
</dbReference>
<dbReference type="HOGENOM" id="CLU_075817_3_0_11"/>
<dbReference type="Pfam" id="PF08044">
    <property type="entry name" value="DUF1707"/>
    <property type="match status" value="1"/>
</dbReference>
<dbReference type="InterPro" id="IPR024425">
    <property type="entry name" value="LiaF-like_C"/>
</dbReference>
<dbReference type="PANTHER" id="PTHR40763:SF5">
    <property type="entry name" value="MEMBRANE PROTEIN"/>
    <property type="match status" value="1"/>
</dbReference>
<evidence type="ECO:0000313" key="3">
    <source>
        <dbReference type="EMBL" id="EFK55027.1"/>
    </source>
</evidence>
<accession>D7WAZ6</accession>
<dbReference type="Pfam" id="PF09922">
    <property type="entry name" value="LiaF-like_C"/>
    <property type="match status" value="1"/>
</dbReference>
<name>D7WAZ6_9CORY</name>
<dbReference type="PANTHER" id="PTHR40763">
    <property type="entry name" value="MEMBRANE PROTEIN-RELATED"/>
    <property type="match status" value="1"/>
</dbReference>
<keyword evidence="4" id="KW-1185">Reference proteome</keyword>
<feature type="domain" description="Cell wall-active antibiotics response LiaF-like C-terminal" evidence="2">
    <location>
        <begin position="123"/>
        <end position="186"/>
    </location>
</feature>
<protein>
    <submittedName>
        <fullName evidence="3">Uncharacterized protein</fullName>
    </submittedName>
</protein>
<comment type="caution">
    <text evidence="3">The sequence shown here is derived from an EMBL/GenBank/DDBJ whole genome shotgun (WGS) entry which is preliminary data.</text>
</comment>
<dbReference type="OrthoDB" id="3625082at2"/>
<sequence length="218" mass="23124">MSTDSADNVPRKRVSHARRQEIADVLAAAFADGQLNTTEFDERTAVAWRATYADQLDELTVDLSPVQQLPDTAGWSSAAHQPRSKALDFVTGEPGGTSSSIAVMGGVERSGDWLINSNHFSLGLMGETQLNLLQARLASDHIRISANAIMGGITIVVPEDVRVKSEGFALMGGFGVTDHPSVTIAQRDLPDDAPTITIAGIALMGGVDIIRAARSAKM</sequence>